<dbReference type="VEuPathDB" id="FungiDB:RhiirFUN_025065"/>
<proteinExistence type="predicted"/>
<reference evidence="1 2" key="1">
    <citation type="submission" date="2015-10" db="EMBL/GenBank/DDBJ databases">
        <title>Genome analyses suggest a sexual origin of heterokaryosis in a supposedly ancient asexual fungus.</title>
        <authorList>
            <person name="Ropars J."/>
            <person name="Sedzielewska K."/>
            <person name="Noel J."/>
            <person name="Charron P."/>
            <person name="Farinelli L."/>
            <person name="Marton T."/>
            <person name="Kruger M."/>
            <person name="Pelin A."/>
            <person name="Brachmann A."/>
            <person name="Corradi N."/>
        </authorList>
    </citation>
    <scope>NUCLEOTIDE SEQUENCE [LARGE SCALE GENOMIC DNA]</scope>
    <source>
        <strain evidence="1 2">A4</strain>
    </source>
</reference>
<dbReference type="Proteomes" id="UP000234323">
    <property type="component" value="Unassembled WGS sequence"/>
</dbReference>
<evidence type="ECO:0000313" key="2">
    <source>
        <dbReference type="Proteomes" id="UP000234323"/>
    </source>
</evidence>
<gene>
    <name evidence="1" type="ORF">RhiirA4_485233</name>
</gene>
<keyword evidence="2" id="KW-1185">Reference proteome</keyword>
<dbReference type="EMBL" id="LLXI01004746">
    <property type="protein sequence ID" value="PKY60928.1"/>
    <property type="molecule type" value="Genomic_DNA"/>
</dbReference>
<organism evidence="1 2">
    <name type="scientific">Rhizophagus irregularis</name>
    <dbReference type="NCBI Taxonomy" id="588596"/>
    <lineage>
        <taxon>Eukaryota</taxon>
        <taxon>Fungi</taxon>
        <taxon>Fungi incertae sedis</taxon>
        <taxon>Mucoromycota</taxon>
        <taxon>Glomeromycotina</taxon>
        <taxon>Glomeromycetes</taxon>
        <taxon>Glomerales</taxon>
        <taxon>Glomeraceae</taxon>
        <taxon>Rhizophagus</taxon>
    </lineage>
</organism>
<accession>A0A2I1HPV8</accession>
<protein>
    <recommendedName>
        <fullName evidence="3">HAT C-terminal dimerisation domain-containing protein</fullName>
    </recommendedName>
</protein>
<sequence>MMEAAIACNFLAISTTSILIEKVFSGSRDLIVHKRCSFTEKTIRVCIIRKRACSCDKTIKPSKSNRTDKVKVAYPRISSPDLPSEPLKFIQENITRFGYSLDITTKFNFTFCCACNSSFQRKKKCKTNSKFSALRESQSLEVNLNDNDLDNDNTNKIDEAEQVIAFNLVIKPFSGSVLPSKWVEIKASSLDDILAEVHYYIGKLIDSKEIVYSDYSVTFKRTLEYTIKNHVVHF</sequence>
<dbReference type="VEuPathDB" id="FungiDB:RhiirA1_465511"/>
<evidence type="ECO:0008006" key="3">
    <source>
        <dbReference type="Google" id="ProtNLM"/>
    </source>
</evidence>
<dbReference type="AlphaFoldDB" id="A0A2I1HPV8"/>
<comment type="caution">
    <text evidence="1">The sequence shown here is derived from an EMBL/GenBank/DDBJ whole genome shotgun (WGS) entry which is preliminary data.</text>
</comment>
<name>A0A2I1HPV8_9GLOM</name>
<evidence type="ECO:0000313" key="1">
    <source>
        <dbReference type="EMBL" id="PKY60928.1"/>
    </source>
</evidence>